<comment type="caution">
    <text evidence="1">The sequence shown here is derived from an EMBL/GenBank/DDBJ whole genome shotgun (WGS) entry which is preliminary data.</text>
</comment>
<proteinExistence type="predicted"/>
<evidence type="ECO:0000313" key="2">
    <source>
        <dbReference type="Proteomes" id="UP000076858"/>
    </source>
</evidence>
<keyword evidence="2" id="KW-1185">Reference proteome</keyword>
<name>A0A162CIX9_9CRUS</name>
<dbReference type="Proteomes" id="UP000076858">
    <property type="component" value="Unassembled WGS sequence"/>
</dbReference>
<sequence>MECMIANDEFSQIPSADSFQRFHWGRKENVNNYEECRCIGSRASDTPYLSLKGEHLNILVTN</sequence>
<dbReference type="EMBL" id="LRGB01000725">
    <property type="protein sequence ID" value="KZS16352.1"/>
    <property type="molecule type" value="Genomic_DNA"/>
</dbReference>
<evidence type="ECO:0000313" key="1">
    <source>
        <dbReference type="EMBL" id="KZS16352.1"/>
    </source>
</evidence>
<dbReference type="AlphaFoldDB" id="A0A162CIX9"/>
<organism evidence="1 2">
    <name type="scientific">Daphnia magna</name>
    <dbReference type="NCBI Taxonomy" id="35525"/>
    <lineage>
        <taxon>Eukaryota</taxon>
        <taxon>Metazoa</taxon>
        <taxon>Ecdysozoa</taxon>
        <taxon>Arthropoda</taxon>
        <taxon>Crustacea</taxon>
        <taxon>Branchiopoda</taxon>
        <taxon>Diplostraca</taxon>
        <taxon>Cladocera</taxon>
        <taxon>Anomopoda</taxon>
        <taxon>Daphniidae</taxon>
        <taxon>Daphnia</taxon>
    </lineage>
</organism>
<protein>
    <submittedName>
        <fullName evidence="1">Uncharacterized protein</fullName>
    </submittedName>
</protein>
<gene>
    <name evidence="1" type="ORF">APZ42_018012</name>
</gene>
<accession>A0A162CIX9</accession>
<reference evidence="1 2" key="1">
    <citation type="submission" date="2016-03" db="EMBL/GenBank/DDBJ databases">
        <title>EvidentialGene: Evidence-directed Construction of Genes on Genomes.</title>
        <authorList>
            <person name="Gilbert D.G."/>
            <person name="Choi J.-H."/>
            <person name="Mockaitis K."/>
            <person name="Colbourne J."/>
            <person name="Pfrender M."/>
        </authorList>
    </citation>
    <scope>NUCLEOTIDE SEQUENCE [LARGE SCALE GENOMIC DNA]</scope>
    <source>
        <strain evidence="1 2">Xinb3</strain>
        <tissue evidence="1">Complete organism</tissue>
    </source>
</reference>